<dbReference type="STRING" id="43700.ENSMALP00000019254"/>
<reference evidence="4" key="1">
    <citation type="submission" date="2025-08" db="UniProtKB">
        <authorList>
            <consortium name="Ensembl"/>
        </authorList>
    </citation>
    <scope>IDENTIFICATION</scope>
</reference>
<dbReference type="InterPro" id="IPR041588">
    <property type="entry name" value="Integrase_H2C2"/>
</dbReference>
<accession>A0A3Q3JIL2</accession>
<evidence type="ECO:0000256" key="1">
    <source>
        <dbReference type="ARBA" id="ARBA00039658"/>
    </source>
</evidence>
<feature type="compositionally biased region" description="Low complexity" evidence="2">
    <location>
        <begin position="349"/>
        <end position="361"/>
    </location>
</feature>
<dbReference type="Gene3D" id="3.30.420.10">
    <property type="entry name" value="Ribonuclease H-like superfamily/Ribonuclease H"/>
    <property type="match status" value="1"/>
</dbReference>
<dbReference type="Ensembl" id="ENSMALT00000019637.1">
    <property type="protein sequence ID" value="ENSMALP00000019254.1"/>
    <property type="gene ID" value="ENSMALG00000013449.1"/>
</dbReference>
<evidence type="ECO:0000259" key="3">
    <source>
        <dbReference type="PROSITE" id="PS50994"/>
    </source>
</evidence>
<dbReference type="PANTHER" id="PTHR37984">
    <property type="entry name" value="PROTEIN CBG26694"/>
    <property type="match status" value="1"/>
</dbReference>
<dbReference type="InterPro" id="IPR050951">
    <property type="entry name" value="Retrovirus_Pol_polyprotein"/>
</dbReference>
<feature type="compositionally biased region" description="Polar residues" evidence="2">
    <location>
        <begin position="362"/>
        <end position="403"/>
    </location>
</feature>
<sequence>MAEFSPVRGFHAARAHLSESDGLVLYQDRIVIPTMLRSNILDQLHVGHQGLTECRERAKSSVWWPGIGAQITEKVRTCDFCREHKPTQRWEPLLTAPLPGGPWQRIVTDLCELEGKSFLIVVDYFSRDIEIASLTTSTSRQVINKLKHMFVRWGIPLELVSDNATQFTSAEFQDFRQKYGFNHITSSPHYPQGNGAAERAVQTAKHILKQPDPCLALMSYRSTPIAATGASPAQLMTGRQIRTTLPVLENTLLPHPVSHDLVPQKDSVVKKAYKFFYNRRHSAHSLPELCPGQVVRVKLDGGKDWKTPAKVISRSKESRSYLVEMDNGTMLRRNRRHLQAVPEINNPTEQQQQAESGALQQNCDFPTSQGTAQREPSESPVLTSPTLGSPPRSTTPVRMTSRG</sequence>
<dbReference type="Pfam" id="PF17921">
    <property type="entry name" value="Integrase_H2C2"/>
    <property type="match status" value="1"/>
</dbReference>
<evidence type="ECO:0000313" key="5">
    <source>
        <dbReference type="Proteomes" id="UP000261600"/>
    </source>
</evidence>
<dbReference type="FunFam" id="1.10.340.70:FF:000003">
    <property type="entry name" value="Protein CBG25708"/>
    <property type="match status" value="1"/>
</dbReference>
<dbReference type="PROSITE" id="PS50994">
    <property type="entry name" value="INTEGRASE"/>
    <property type="match status" value="1"/>
</dbReference>
<dbReference type="Proteomes" id="UP000261600">
    <property type="component" value="Unplaced"/>
</dbReference>
<dbReference type="InterPro" id="IPR036397">
    <property type="entry name" value="RNaseH_sf"/>
</dbReference>
<keyword evidence="5" id="KW-1185">Reference proteome</keyword>
<name>A0A3Q3JIL2_MONAL</name>
<dbReference type="InterPro" id="IPR012337">
    <property type="entry name" value="RNaseH-like_sf"/>
</dbReference>
<dbReference type="GO" id="GO:0015074">
    <property type="term" value="P:DNA integration"/>
    <property type="evidence" value="ECO:0007669"/>
    <property type="project" value="InterPro"/>
</dbReference>
<protein>
    <recommendedName>
        <fullName evidence="1">Gypsy retrotransposon integrase-like protein 1</fullName>
    </recommendedName>
</protein>
<dbReference type="FunFam" id="3.30.420.10:FF:000063">
    <property type="entry name" value="Retrovirus-related Pol polyprotein from transposon 297-like Protein"/>
    <property type="match status" value="1"/>
</dbReference>
<dbReference type="Gene3D" id="1.10.340.70">
    <property type="match status" value="1"/>
</dbReference>
<dbReference type="SUPFAM" id="SSF53098">
    <property type="entry name" value="Ribonuclease H-like"/>
    <property type="match status" value="1"/>
</dbReference>
<reference evidence="4" key="2">
    <citation type="submission" date="2025-09" db="UniProtKB">
        <authorList>
            <consortium name="Ensembl"/>
        </authorList>
    </citation>
    <scope>IDENTIFICATION</scope>
</reference>
<dbReference type="AlphaFoldDB" id="A0A3Q3JIL2"/>
<feature type="region of interest" description="Disordered" evidence="2">
    <location>
        <begin position="348"/>
        <end position="403"/>
    </location>
</feature>
<dbReference type="InterPro" id="IPR001584">
    <property type="entry name" value="Integrase_cat-core"/>
</dbReference>
<dbReference type="Pfam" id="PF00665">
    <property type="entry name" value="rve"/>
    <property type="match status" value="1"/>
</dbReference>
<dbReference type="PANTHER" id="PTHR37984:SF9">
    <property type="entry name" value="INTEGRASE CATALYTIC DOMAIN-CONTAINING PROTEIN"/>
    <property type="match status" value="1"/>
</dbReference>
<organism evidence="4 5">
    <name type="scientific">Monopterus albus</name>
    <name type="common">Swamp eel</name>
    <dbReference type="NCBI Taxonomy" id="43700"/>
    <lineage>
        <taxon>Eukaryota</taxon>
        <taxon>Metazoa</taxon>
        <taxon>Chordata</taxon>
        <taxon>Craniata</taxon>
        <taxon>Vertebrata</taxon>
        <taxon>Euteleostomi</taxon>
        <taxon>Actinopterygii</taxon>
        <taxon>Neopterygii</taxon>
        <taxon>Teleostei</taxon>
        <taxon>Neoteleostei</taxon>
        <taxon>Acanthomorphata</taxon>
        <taxon>Anabantaria</taxon>
        <taxon>Synbranchiformes</taxon>
        <taxon>Synbranchidae</taxon>
        <taxon>Monopterus</taxon>
    </lineage>
</organism>
<feature type="domain" description="Integrase catalytic" evidence="3">
    <location>
        <begin position="82"/>
        <end position="208"/>
    </location>
</feature>
<dbReference type="GO" id="GO:0003676">
    <property type="term" value="F:nucleic acid binding"/>
    <property type="evidence" value="ECO:0007669"/>
    <property type="project" value="InterPro"/>
</dbReference>
<proteinExistence type="predicted"/>
<evidence type="ECO:0000313" key="4">
    <source>
        <dbReference type="Ensembl" id="ENSMALP00000019254.1"/>
    </source>
</evidence>
<evidence type="ECO:0000256" key="2">
    <source>
        <dbReference type="SAM" id="MobiDB-lite"/>
    </source>
</evidence>